<dbReference type="Pfam" id="PF22785">
    <property type="entry name" value="Tc-R-P"/>
    <property type="match status" value="1"/>
</dbReference>
<keyword evidence="4" id="KW-0904">Protein phosphatase</keyword>
<dbReference type="Gene3D" id="3.90.190.10">
    <property type="entry name" value="Protein tyrosine phosphatase superfamily"/>
    <property type="match status" value="1"/>
</dbReference>
<dbReference type="InterPro" id="IPR045101">
    <property type="entry name" value="PTP_PTEN"/>
</dbReference>
<evidence type="ECO:0000256" key="5">
    <source>
        <dbReference type="SAM" id="MobiDB-lite"/>
    </source>
</evidence>
<protein>
    <recommendedName>
        <fullName evidence="2">phosphatidylinositol-3,4,5-trisphosphate 3-phosphatase</fullName>
        <ecNumber evidence="2">3.1.3.67</ecNumber>
    </recommendedName>
</protein>
<dbReference type="PROSITE" id="PS00383">
    <property type="entry name" value="TYR_PHOSPHATASE_1"/>
    <property type="match status" value="1"/>
</dbReference>
<dbReference type="PANTHER" id="PTHR12305">
    <property type="entry name" value="PHOSPHATASE WITH HOMOLOGY TO TENSIN"/>
    <property type="match status" value="1"/>
</dbReference>
<evidence type="ECO:0000256" key="1">
    <source>
        <dbReference type="ARBA" id="ARBA00007881"/>
    </source>
</evidence>
<dbReference type="PROSITE" id="PS50056">
    <property type="entry name" value="TYR_PHOSPHATASE_2"/>
    <property type="match status" value="1"/>
</dbReference>
<feature type="region of interest" description="Disordered" evidence="5">
    <location>
        <begin position="487"/>
        <end position="544"/>
    </location>
</feature>
<evidence type="ECO:0000256" key="3">
    <source>
        <dbReference type="ARBA" id="ARBA00022801"/>
    </source>
</evidence>
<dbReference type="GO" id="GO:0004721">
    <property type="term" value="F:phosphoprotein phosphatase activity"/>
    <property type="evidence" value="ECO:0007669"/>
    <property type="project" value="UniProtKB-KW"/>
</dbReference>
<evidence type="ECO:0000259" key="7">
    <source>
        <dbReference type="PROSITE" id="PS51181"/>
    </source>
</evidence>
<dbReference type="SUPFAM" id="SSF52799">
    <property type="entry name" value="(Phosphotyrosine protein) phosphatases II"/>
    <property type="match status" value="1"/>
</dbReference>
<evidence type="ECO:0000313" key="8">
    <source>
        <dbReference type="EMBL" id="JAC61773.1"/>
    </source>
</evidence>
<dbReference type="AlphaFoldDB" id="A0A061QPZ5"/>
<sequence>MKLPVLTAVLRRFVSKQKKRYQCETFDLDLSYITPRIIAMGLPSQGPESLYRNPMSEVKRLFRQQHYDHVHQVPRYKVYNLCSETVYSSRHFDNSVARFPFDDHQVAPLEQILSFCQDCAAWLAAHPDNVVAVHCKAGKGRSGLMICSLLIYLGICLTPEEALQLFSRNRTANNMGVTIPSQIRYVHYMGTAITSFRCRIPDPRSVLLERLEVTGIPACATSEDYSVVIWIRYADEAPSIAILKPEADGGEACGRGPPSAAVLTARSGAWLPVSVAESASVTCAAALPPRSCGVRKGKAGSMHLSPVRRPAASARTLSMDGAFGLGAERWERWQQTQAKRLAKRSPQGVTFLPCRRSTAANTRHPEEGSHVHAWHSFDPLLVMQGNVKVQLLRHVAGRQEPIAWAWFNTGFLPERPRLHFADGSLDKQRIRPLSITVEFSDCEVQVPQPVPAHIQPRGPAAGSREALSTEAQRLSLRQSLGQLLSPLQSFSRPRERGGGKAAAVPPARRPHALEVAGPGEHKGWAQADSAASDPCGSAAGAEQMPLEKRESLGIFSGDIWWMKSLARI</sequence>
<dbReference type="InterPro" id="IPR051281">
    <property type="entry name" value="Dual-spec_lipid-protein_phosph"/>
</dbReference>
<dbReference type="PROSITE" id="PS51181">
    <property type="entry name" value="PPASE_TENSIN"/>
    <property type="match status" value="1"/>
</dbReference>
<evidence type="ECO:0000259" key="6">
    <source>
        <dbReference type="PROSITE" id="PS50056"/>
    </source>
</evidence>
<dbReference type="InterPro" id="IPR029021">
    <property type="entry name" value="Prot-tyrosine_phosphatase-like"/>
</dbReference>
<evidence type="ECO:0000256" key="2">
    <source>
        <dbReference type="ARBA" id="ARBA00013015"/>
    </source>
</evidence>
<dbReference type="GO" id="GO:0016314">
    <property type="term" value="F:phosphatidylinositol-3,4,5-trisphosphate 3-phosphatase activity"/>
    <property type="evidence" value="ECO:0007669"/>
    <property type="project" value="UniProtKB-EC"/>
</dbReference>
<dbReference type="InterPro" id="IPR016130">
    <property type="entry name" value="Tyr_Pase_AS"/>
</dbReference>
<dbReference type="InterPro" id="IPR029023">
    <property type="entry name" value="Tensin_phosphatase"/>
</dbReference>
<dbReference type="EMBL" id="GBEZ01025299">
    <property type="protein sequence ID" value="JAC61773.1"/>
    <property type="molecule type" value="Transcribed_RNA"/>
</dbReference>
<proteinExistence type="inferred from homology"/>
<dbReference type="PANTHER" id="PTHR12305:SF81">
    <property type="entry name" value="PHOSPHATIDYLINOSITOL 3,4,5-TRISPHOSPHATE 3-PHOSPHATASE AND DUAL-SPECIFICITY PROTEIN PHOSPHATASE PTEN"/>
    <property type="match status" value="1"/>
</dbReference>
<name>A0A061QPZ5_9CHLO</name>
<reference evidence="8" key="1">
    <citation type="submission" date="2014-05" db="EMBL/GenBank/DDBJ databases">
        <title>The transcriptome of the halophilic microalga Tetraselmis sp. GSL018 isolated from the Great Salt Lake, Utah.</title>
        <authorList>
            <person name="Jinkerson R.E."/>
            <person name="D'Adamo S."/>
            <person name="Posewitz M.C."/>
        </authorList>
    </citation>
    <scope>NUCLEOTIDE SEQUENCE</scope>
    <source>
        <strain evidence="8">GSL018</strain>
    </source>
</reference>
<dbReference type="CDD" id="cd14509">
    <property type="entry name" value="PTP_PTEN"/>
    <property type="match status" value="1"/>
</dbReference>
<organism evidence="8">
    <name type="scientific">Tetraselmis sp. GSL018</name>
    <dbReference type="NCBI Taxonomy" id="582737"/>
    <lineage>
        <taxon>Eukaryota</taxon>
        <taxon>Viridiplantae</taxon>
        <taxon>Chlorophyta</taxon>
        <taxon>core chlorophytes</taxon>
        <taxon>Chlorodendrophyceae</taxon>
        <taxon>Chlorodendrales</taxon>
        <taxon>Chlorodendraceae</taxon>
        <taxon>Tetraselmis</taxon>
    </lineage>
</organism>
<dbReference type="GO" id="GO:0005829">
    <property type="term" value="C:cytosol"/>
    <property type="evidence" value="ECO:0007669"/>
    <property type="project" value="TreeGrafter"/>
</dbReference>
<gene>
    <name evidence="8" type="primary">PTEN</name>
    <name evidence="8" type="ORF">TSPGSL018_25264</name>
</gene>
<evidence type="ECO:0000256" key="4">
    <source>
        <dbReference type="ARBA" id="ARBA00022912"/>
    </source>
</evidence>
<feature type="region of interest" description="Disordered" evidence="5">
    <location>
        <begin position="448"/>
        <end position="468"/>
    </location>
</feature>
<accession>A0A061QPZ5</accession>
<feature type="domain" description="Phosphatase tensin-type" evidence="7">
    <location>
        <begin position="19"/>
        <end position="196"/>
    </location>
</feature>
<dbReference type="InterPro" id="IPR000387">
    <property type="entry name" value="Tyr_Pase_dom"/>
</dbReference>
<feature type="domain" description="Tyrosine specific protein phosphatases" evidence="6">
    <location>
        <begin position="110"/>
        <end position="170"/>
    </location>
</feature>
<comment type="similarity">
    <text evidence="1">Belongs to the PTEN phosphatase protein family.</text>
</comment>
<dbReference type="EC" id="3.1.3.67" evidence="2"/>
<keyword evidence="3" id="KW-0378">Hydrolase</keyword>